<dbReference type="PANTHER" id="PTHR43663">
    <property type="entry name" value="CHROMATE TRANSPORT PROTEIN-RELATED"/>
    <property type="match status" value="1"/>
</dbReference>
<keyword evidence="9" id="KW-1185">Reference proteome</keyword>
<dbReference type="InterPro" id="IPR052518">
    <property type="entry name" value="CHR_Transporter"/>
</dbReference>
<feature type="transmembrane region" description="Helical" evidence="7">
    <location>
        <begin position="7"/>
        <end position="29"/>
    </location>
</feature>
<evidence type="ECO:0000256" key="5">
    <source>
        <dbReference type="ARBA" id="ARBA00022989"/>
    </source>
</evidence>
<keyword evidence="6 7" id="KW-0472">Membrane</keyword>
<dbReference type="Proteomes" id="UP000746471">
    <property type="component" value="Unassembled WGS sequence"/>
</dbReference>
<keyword evidence="4 7" id="KW-0812">Transmembrane</keyword>
<dbReference type="Pfam" id="PF02417">
    <property type="entry name" value="Chromate_transp"/>
    <property type="match status" value="1"/>
</dbReference>
<keyword evidence="5 7" id="KW-1133">Transmembrane helix</keyword>
<evidence type="ECO:0000256" key="4">
    <source>
        <dbReference type="ARBA" id="ARBA00022692"/>
    </source>
</evidence>
<comment type="subcellular location">
    <subcellularLocation>
        <location evidence="1">Cell membrane</location>
        <topology evidence="1">Multi-pass membrane protein</topology>
    </subcellularLocation>
</comment>
<evidence type="ECO:0000313" key="9">
    <source>
        <dbReference type="Proteomes" id="UP000746471"/>
    </source>
</evidence>
<evidence type="ECO:0000313" key="8">
    <source>
        <dbReference type="EMBL" id="MBS7526696.1"/>
    </source>
</evidence>
<reference evidence="8 9" key="1">
    <citation type="submission" date="2021-05" db="EMBL/GenBank/DDBJ databases">
        <title>Fusibacter ferrireducens sp. nov., an anaerobic, sulfur- and Fe-reducing bacterium isolated from the mangrove sediment.</title>
        <authorList>
            <person name="Qiu D."/>
        </authorList>
    </citation>
    <scope>NUCLEOTIDE SEQUENCE [LARGE SCALE GENOMIC DNA]</scope>
    <source>
        <strain evidence="8 9">DSM 12116</strain>
    </source>
</reference>
<feature type="transmembrane region" description="Helical" evidence="7">
    <location>
        <begin position="76"/>
        <end position="99"/>
    </location>
</feature>
<dbReference type="InterPro" id="IPR003370">
    <property type="entry name" value="Chromate_transpt"/>
</dbReference>
<gene>
    <name evidence="8" type="ORF">KHM83_08405</name>
</gene>
<comment type="similarity">
    <text evidence="2">Belongs to the chromate ion transporter (CHR) (TC 2.A.51) family.</text>
</comment>
<dbReference type="EMBL" id="JAHBCL010000012">
    <property type="protein sequence ID" value="MBS7526696.1"/>
    <property type="molecule type" value="Genomic_DNA"/>
</dbReference>
<evidence type="ECO:0000256" key="1">
    <source>
        <dbReference type="ARBA" id="ARBA00004651"/>
    </source>
</evidence>
<name>A0ABS5PQ32_9FIRM</name>
<sequence>MGRYLRLWAIFFKVGLLTIGGGYAMLPILEKELTGEKAIMDMTEVLECYSLAQSLPGVIASNTAAFIGYRLGGIPGAFACVLGVISPSIVIITFIAMIFEQMKQTIWVQKAFQGVRIVVLVLLIDSLRRMAGKALDNRFDIFMAVVSFILVFTDILSPVGMLIIAAIVMNIYGRKRGSV</sequence>
<accession>A0ABS5PQ32</accession>
<evidence type="ECO:0000256" key="6">
    <source>
        <dbReference type="ARBA" id="ARBA00023136"/>
    </source>
</evidence>
<evidence type="ECO:0000256" key="2">
    <source>
        <dbReference type="ARBA" id="ARBA00005262"/>
    </source>
</evidence>
<evidence type="ECO:0000256" key="3">
    <source>
        <dbReference type="ARBA" id="ARBA00022475"/>
    </source>
</evidence>
<feature type="transmembrane region" description="Helical" evidence="7">
    <location>
        <begin position="111"/>
        <end position="127"/>
    </location>
</feature>
<feature type="transmembrane region" description="Helical" evidence="7">
    <location>
        <begin position="139"/>
        <end position="172"/>
    </location>
</feature>
<keyword evidence="3" id="KW-1003">Cell membrane</keyword>
<comment type="caution">
    <text evidence="8">The sequence shown here is derived from an EMBL/GenBank/DDBJ whole genome shotgun (WGS) entry which is preliminary data.</text>
</comment>
<dbReference type="PANTHER" id="PTHR43663:SF2">
    <property type="entry name" value="CHROMATE TRANSPORT PROTEIN-RELATED"/>
    <property type="match status" value="1"/>
</dbReference>
<evidence type="ECO:0000256" key="7">
    <source>
        <dbReference type="SAM" id="Phobius"/>
    </source>
</evidence>
<organism evidence="8 9">
    <name type="scientific">Fusibacter paucivorans</name>
    <dbReference type="NCBI Taxonomy" id="76009"/>
    <lineage>
        <taxon>Bacteria</taxon>
        <taxon>Bacillati</taxon>
        <taxon>Bacillota</taxon>
        <taxon>Clostridia</taxon>
        <taxon>Eubacteriales</taxon>
        <taxon>Eubacteriales Family XII. Incertae Sedis</taxon>
        <taxon>Fusibacter</taxon>
    </lineage>
</organism>
<dbReference type="RefSeq" id="WP_213236555.1">
    <property type="nucleotide sequence ID" value="NZ_JAHBCL010000012.1"/>
</dbReference>
<protein>
    <submittedName>
        <fullName evidence="8">Chromate transporter</fullName>
    </submittedName>
</protein>
<proteinExistence type="inferred from homology"/>